<evidence type="ECO:0000256" key="11">
    <source>
        <dbReference type="ARBA" id="ARBA00023027"/>
    </source>
</evidence>
<evidence type="ECO:0000256" key="3">
    <source>
        <dbReference type="ARBA" id="ARBA00012944"/>
    </source>
</evidence>
<dbReference type="AlphaFoldDB" id="A0A343A4F4"/>
<dbReference type="GO" id="GO:0008137">
    <property type="term" value="F:NADH dehydrogenase (ubiquinone) activity"/>
    <property type="evidence" value="ECO:0007669"/>
    <property type="project" value="UniProtKB-EC"/>
</dbReference>
<dbReference type="InterPro" id="IPR050269">
    <property type="entry name" value="ComplexI_Subunit6"/>
</dbReference>
<evidence type="ECO:0000256" key="9">
    <source>
        <dbReference type="ARBA" id="ARBA00022982"/>
    </source>
</evidence>
<evidence type="ECO:0000256" key="15">
    <source>
        <dbReference type="ARBA" id="ARBA00049551"/>
    </source>
</evidence>
<geneLocation type="mitochondrion" evidence="17"/>
<keyword evidence="5" id="KW-0813">Transport</keyword>
<evidence type="ECO:0000256" key="14">
    <source>
        <dbReference type="ARBA" id="ARBA00031019"/>
    </source>
</evidence>
<evidence type="ECO:0000256" key="7">
    <source>
        <dbReference type="ARBA" id="ARBA00022692"/>
    </source>
</evidence>
<dbReference type="GO" id="GO:0031966">
    <property type="term" value="C:mitochondrial membrane"/>
    <property type="evidence" value="ECO:0007669"/>
    <property type="project" value="UniProtKB-SubCell"/>
</dbReference>
<dbReference type="EMBL" id="KX035158">
    <property type="protein sequence ID" value="AOY39432.1"/>
    <property type="molecule type" value="Genomic_DNA"/>
</dbReference>
<keyword evidence="10 16" id="KW-1133">Transmembrane helix</keyword>
<comment type="catalytic activity">
    <reaction evidence="15">
        <text>a ubiquinone + NADH + 5 H(+)(in) = a ubiquinol + NAD(+) + 4 H(+)(out)</text>
        <dbReference type="Rhea" id="RHEA:29091"/>
        <dbReference type="Rhea" id="RHEA-COMP:9565"/>
        <dbReference type="Rhea" id="RHEA-COMP:9566"/>
        <dbReference type="ChEBI" id="CHEBI:15378"/>
        <dbReference type="ChEBI" id="CHEBI:16389"/>
        <dbReference type="ChEBI" id="CHEBI:17976"/>
        <dbReference type="ChEBI" id="CHEBI:57540"/>
        <dbReference type="ChEBI" id="CHEBI:57945"/>
        <dbReference type="EC" id="7.1.1.2"/>
    </reaction>
</comment>
<evidence type="ECO:0000256" key="8">
    <source>
        <dbReference type="ARBA" id="ARBA00022967"/>
    </source>
</evidence>
<keyword evidence="11" id="KW-0520">NAD</keyword>
<keyword evidence="13 16" id="KW-0472">Membrane</keyword>
<accession>A0A343A4F4</accession>
<keyword evidence="12 17" id="KW-0496">Mitochondrion</keyword>
<evidence type="ECO:0000313" key="17">
    <source>
        <dbReference type="EMBL" id="AOY39432.1"/>
    </source>
</evidence>
<sequence length="166" mass="19362">MMFIFMSMIMSTIFMFLKHPLSLGTVLMLQTISVSLITGIMNFNFWFSYIVFLIMIGGMLILFLYMTSVASNEKFKLSMTMTTTIMIIVPTMIISTMIMKFINLEFNTKFDIFSHSQIFYSNNSLMKYFNFPSSMIYFIMIIYLLIALITVVFITNVKSGPIRQKF</sequence>
<keyword evidence="8" id="KW-1278">Translocase</keyword>
<feature type="transmembrane region" description="Helical" evidence="16">
    <location>
        <begin position="135"/>
        <end position="157"/>
    </location>
</feature>
<feature type="transmembrane region" description="Helical" evidence="16">
    <location>
        <begin position="77"/>
        <end position="99"/>
    </location>
</feature>
<comment type="subcellular location">
    <subcellularLocation>
        <location evidence="1">Mitochondrion membrane</location>
        <topology evidence="1">Multi-pass membrane protein</topology>
    </subcellularLocation>
</comment>
<evidence type="ECO:0000256" key="5">
    <source>
        <dbReference type="ARBA" id="ARBA00022448"/>
    </source>
</evidence>
<evidence type="ECO:0000256" key="10">
    <source>
        <dbReference type="ARBA" id="ARBA00022989"/>
    </source>
</evidence>
<dbReference type="PANTHER" id="PTHR11435">
    <property type="entry name" value="NADH UBIQUINONE OXIDOREDUCTASE SUBUNIT ND6"/>
    <property type="match status" value="1"/>
</dbReference>
<keyword evidence="9" id="KW-0249">Electron transport</keyword>
<proteinExistence type="inferred from homology"/>
<dbReference type="EC" id="7.1.1.2" evidence="3"/>
<dbReference type="PANTHER" id="PTHR11435:SF1">
    <property type="entry name" value="NADH-UBIQUINONE OXIDOREDUCTASE CHAIN 6"/>
    <property type="match status" value="1"/>
</dbReference>
<evidence type="ECO:0000256" key="4">
    <source>
        <dbReference type="ARBA" id="ARBA00021095"/>
    </source>
</evidence>
<organism evidence="17">
    <name type="scientific">Disteniidae sp. BMNH 899837</name>
    <dbReference type="NCBI Taxonomy" id="1903814"/>
    <lineage>
        <taxon>Eukaryota</taxon>
        <taxon>Metazoa</taxon>
        <taxon>Ecdysozoa</taxon>
        <taxon>Arthropoda</taxon>
        <taxon>Hexapoda</taxon>
        <taxon>Insecta</taxon>
        <taxon>Pterygota</taxon>
        <taxon>Neoptera</taxon>
        <taxon>Endopterygota</taxon>
        <taxon>Coleoptera</taxon>
        <taxon>Polyphaga</taxon>
        <taxon>Cucujiformia</taxon>
        <taxon>Chrysomeloidea</taxon>
        <taxon>Cerambycidae</taxon>
        <taxon>Disteniinae</taxon>
    </lineage>
</organism>
<name>A0A343A4F4_9CUCU</name>
<evidence type="ECO:0000256" key="13">
    <source>
        <dbReference type="ARBA" id="ARBA00023136"/>
    </source>
</evidence>
<comment type="similarity">
    <text evidence="2">Belongs to the complex I subunit 6 family.</text>
</comment>
<evidence type="ECO:0000256" key="2">
    <source>
        <dbReference type="ARBA" id="ARBA00005698"/>
    </source>
</evidence>
<keyword evidence="7 16" id="KW-0812">Transmembrane</keyword>
<evidence type="ECO:0000256" key="6">
    <source>
        <dbReference type="ARBA" id="ARBA00022660"/>
    </source>
</evidence>
<protein>
    <recommendedName>
        <fullName evidence="4">NADH-ubiquinone oxidoreductase chain 6</fullName>
        <ecNumber evidence="3">7.1.1.2</ecNumber>
    </recommendedName>
    <alternativeName>
        <fullName evidence="14">NADH dehydrogenase subunit 6</fullName>
    </alternativeName>
</protein>
<gene>
    <name evidence="17" type="primary">nad6</name>
</gene>
<evidence type="ECO:0000256" key="1">
    <source>
        <dbReference type="ARBA" id="ARBA00004225"/>
    </source>
</evidence>
<reference evidence="17" key="1">
    <citation type="submission" date="2016-04" db="EMBL/GenBank/DDBJ databases">
        <title>Mitochondria of unsequenced beetle families.</title>
        <authorList>
            <person name="Linard B."/>
            <person name="Andujar C."/>
            <person name="Arribas P."/>
            <person name="Vogler A.P."/>
        </authorList>
    </citation>
    <scope>NUCLEOTIDE SEQUENCE</scope>
</reference>
<keyword evidence="6" id="KW-0679">Respiratory chain</keyword>
<evidence type="ECO:0000256" key="16">
    <source>
        <dbReference type="SAM" id="Phobius"/>
    </source>
</evidence>
<feature type="transmembrane region" description="Helical" evidence="16">
    <location>
        <begin position="46"/>
        <end position="65"/>
    </location>
</feature>
<evidence type="ECO:0000256" key="12">
    <source>
        <dbReference type="ARBA" id="ARBA00023128"/>
    </source>
</evidence>